<dbReference type="AlphaFoldDB" id="A0A642UYG1"/>
<protein>
    <recommendedName>
        <fullName evidence="5 15">Dipeptidyl peptidase 3</fullName>
        <ecNumber evidence="4 15">3.4.14.4</ecNumber>
    </recommendedName>
    <alternativeName>
        <fullName evidence="13 15">Dipeptidyl aminopeptidase III</fullName>
    </alternativeName>
    <alternativeName>
        <fullName evidence="14 15">Dipeptidyl peptidase III</fullName>
    </alternativeName>
</protein>
<evidence type="ECO:0000256" key="17">
    <source>
        <dbReference type="PIRSR" id="PIRSR007828-2"/>
    </source>
</evidence>
<keyword evidence="9 15" id="KW-0479">Metal-binding</keyword>
<feature type="active site" evidence="16">
    <location>
        <position position="438"/>
    </location>
</feature>
<sequence length="677" mass="75210">MASTFLADSEAPIVLLSAKKHFDQLPSSKEQLYAHHLSRASHWGTRAVLRSVSPESEAIYDLILRVHDKLGQPKDNEGYVTQLGPNATAYLEYASQFLGNLGNFKSFGDKKFIPNLTPEQFDELIAKVGDDEVSRLYQLVKESLFSTEPGLLGWRDQGHVSSYYPGDQVPTKQEIETVNSALADKGIMPENTRVEKVGDNQFVVHVASADPATTPDYYPDSISYKGATITFKFGDHATEFAHIVDELKQAQKYVANDTQRKMIGDYIESFNTGSMNAHKDSQIQWVKDLGPLVESNIGFIETYRDPSGVRGEWEGLVAMVNQDRTAKFAELVASAGKFIPQLPWDSALEKDKFTPPDFTSLEVLTFAGSGIPAGINIPNYDDVRLTIGFKNVSLGNVLSANPKNPKKEEVITFLTPEDQELFRKWRDDAFEVQVGLHELLGHGTGKLLQETSPGKYNFDRDSVPYKTWYGPSDTWGSVFGSTAGSYEECRAELVALYLILKSPREVLPIFGIAEADFDDVTFIATVLMARAGIAALELWDPSSKKWGQPHSQARFAILKQLHQAGVVSLDSQAADFDDLVITVHRDKLGQPAVDALGELLQDLHVYKCTGNTEGIAYYADKTNVGDYAKYRDVVIAKKRPRKQLIQANTVAEGDKVTVREYDESEVGMIQSFAERHV</sequence>
<accession>A0A642UYG1</accession>
<evidence type="ECO:0000256" key="8">
    <source>
        <dbReference type="ARBA" id="ARBA00022670"/>
    </source>
</evidence>
<evidence type="ECO:0000256" key="12">
    <source>
        <dbReference type="ARBA" id="ARBA00023049"/>
    </source>
</evidence>
<dbReference type="GO" id="GO:0046872">
    <property type="term" value="F:metal ion binding"/>
    <property type="evidence" value="ECO:0007669"/>
    <property type="project" value="UniProtKB-KW"/>
</dbReference>
<dbReference type="OrthoDB" id="4694525at2759"/>
<comment type="subcellular location">
    <subcellularLocation>
        <location evidence="2">Cytoplasm</location>
    </subcellularLocation>
</comment>
<feature type="binding site" evidence="17">
    <location>
        <position position="437"/>
    </location>
    <ligand>
        <name>Zn(2+)</name>
        <dbReference type="ChEBI" id="CHEBI:29105"/>
        <note>catalytic</note>
    </ligand>
</feature>
<evidence type="ECO:0000256" key="15">
    <source>
        <dbReference type="PIRNR" id="PIRNR007828"/>
    </source>
</evidence>
<dbReference type="OMA" id="QRYWIRD"/>
<evidence type="ECO:0000256" key="4">
    <source>
        <dbReference type="ARBA" id="ARBA00012063"/>
    </source>
</evidence>
<dbReference type="InterPro" id="IPR039461">
    <property type="entry name" value="Peptidase_M49"/>
</dbReference>
<dbReference type="GO" id="GO:0008235">
    <property type="term" value="F:metalloexopeptidase activity"/>
    <property type="evidence" value="ECO:0007669"/>
    <property type="project" value="InterPro"/>
</dbReference>
<comment type="catalytic activity">
    <reaction evidence="1 15">
        <text>Release of an N-terminal dipeptide from a peptide comprising four or more residues, with broad specificity. Also acts on dipeptidyl 2-naphthylamides.</text>
        <dbReference type="EC" id="3.4.14.4"/>
    </reaction>
</comment>
<evidence type="ECO:0000256" key="9">
    <source>
        <dbReference type="ARBA" id="ARBA00022723"/>
    </source>
</evidence>
<dbReference type="Proteomes" id="UP000449547">
    <property type="component" value="Unassembled WGS sequence"/>
</dbReference>
<evidence type="ECO:0000256" key="3">
    <source>
        <dbReference type="ARBA" id="ARBA00010200"/>
    </source>
</evidence>
<dbReference type="GO" id="GO:0005737">
    <property type="term" value="C:cytoplasm"/>
    <property type="evidence" value="ECO:0007669"/>
    <property type="project" value="UniProtKB-SubCell"/>
</dbReference>
<dbReference type="FunFam" id="3.30.540.30:FF:000002">
    <property type="entry name" value="Dipeptidyl peptidase 3"/>
    <property type="match status" value="1"/>
</dbReference>
<dbReference type="GO" id="GO:0004177">
    <property type="term" value="F:aminopeptidase activity"/>
    <property type="evidence" value="ECO:0007669"/>
    <property type="project" value="UniProtKB-KW"/>
</dbReference>
<evidence type="ECO:0000256" key="11">
    <source>
        <dbReference type="ARBA" id="ARBA00022833"/>
    </source>
</evidence>
<dbReference type="VEuPathDB" id="FungiDB:DIURU_000439"/>
<comment type="cofactor">
    <cofactor evidence="15 17">
        <name>Zn(2+)</name>
        <dbReference type="ChEBI" id="CHEBI:29105"/>
    </cofactor>
    <text evidence="15 17">Binds 1 zinc ion per subunit.</text>
</comment>
<dbReference type="Gene3D" id="3.30.540.30">
    <property type="match status" value="3"/>
</dbReference>
<comment type="caution">
    <text evidence="18">The sequence shown here is derived from an EMBL/GenBank/DDBJ whole genome shotgun (WGS) entry which is preliminary data.</text>
</comment>
<evidence type="ECO:0000256" key="13">
    <source>
        <dbReference type="ARBA" id="ARBA00031288"/>
    </source>
</evidence>
<dbReference type="EC" id="3.4.14.4" evidence="4 15"/>
<reference evidence="18 19" key="1">
    <citation type="submission" date="2019-07" db="EMBL/GenBank/DDBJ databases">
        <title>Genome assembly of two rare yeast pathogens: Diutina rugosa and Trichomonascus ciferrii.</title>
        <authorList>
            <person name="Mixao V."/>
            <person name="Saus E."/>
            <person name="Hansen A."/>
            <person name="Lass-Flor C."/>
            <person name="Gabaldon T."/>
        </authorList>
    </citation>
    <scope>NUCLEOTIDE SEQUENCE [LARGE SCALE GENOMIC DNA]</scope>
    <source>
        <strain evidence="18 19">CBS 613</strain>
    </source>
</reference>
<evidence type="ECO:0000256" key="14">
    <source>
        <dbReference type="ARBA" id="ARBA00032119"/>
    </source>
</evidence>
<organism evidence="18 19">
    <name type="scientific">Diutina rugosa</name>
    <name type="common">Yeast</name>
    <name type="synonym">Candida rugosa</name>
    <dbReference type="NCBI Taxonomy" id="5481"/>
    <lineage>
        <taxon>Eukaryota</taxon>
        <taxon>Fungi</taxon>
        <taxon>Dikarya</taxon>
        <taxon>Ascomycota</taxon>
        <taxon>Saccharomycotina</taxon>
        <taxon>Pichiomycetes</taxon>
        <taxon>Debaryomycetaceae</taxon>
        <taxon>Diutina</taxon>
    </lineage>
</organism>
<evidence type="ECO:0000256" key="10">
    <source>
        <dbReference type="ARBA" id="ARBA00022801"/>
    </source>
</evidence>
<dbReference type="RefSeq" id="XP_034014758.1">
    <property type="nucleotide sequence ID" value="XM_034157257.1"/>
</dbReference>
<name>A0A642UYG1_DIURU</name>
<feature type="binding site" evidence="17">
    <location>
        <position position="488"/>
    </location>
    <ligand>
        <name>Zn(2+)</name>
        <dbReference type="ChEBI" id="CHEBI:29105"/>
        <note>catalytic</note>
    </ligand>
</feature>
<evidence type="ECO:0000256" key="2">
    <source>
        <dbReference type="ARBA" id="ARBA00004496"/>
    </source>
</evidence>
<dbReference type="FunFam" id="3.30.540.30:FF:000001">
    <property type="entry name" value="Dipeptidyl peptidase 3"/>
    <property type="match status" value="1"/>
</dbReference>
<evidence type="ECO:0000256" key="6">
    <source>
        <dbReference type="ARBA" id="ARBA00022438"/>
    </source>
</evidence>
<feature type="binding site" evidence="17">
    <location>
        <position position="442"/>
    </location>
    <ligand>
        <name>Zn(2+)</name>
        <dbReference type="ChEBI" id="CHEBI:29105"/>
        <note>catalytic</note>
    </ligand>
</feature>
<evidence type="ECO:0000256" key="7">
    <source>
        <dbReference type="ARBA" id="ARBA00022490"/>
    </source>
</evidence>
<evidence type="ECO:0000313" key="18">
    <source>
        <dbReference type="EMBL" id="KAA8907752.1"/>
    </source>
</evidence>
<dbReference type="Pfam" id="PF03571">
    <property type="entry name" value="Peptidase_M49"/>
    <property type="match status" value="1"/>
</dbReference>
<evidence type="ECO:0000256" key="16">
    <source>
        <dbReference type="PIRSR" id="PIRSR007828-1"/>
    </source>
</evidence>
<keyword evidence="6 15" id="KW-0031">Aminopeptidase</keyword>
<keyword evidence="7 15" id="KW-0963">Cytoplasm</keyword>
<evidence type="ECO:0000256" key="5">
    <source>
        <dbReference type="ARBA" id="ARBA00014713"/>
    </source>
</evidence>
<proteinExistence type="inferred from homology"/>
<evidence type="ECO:0000256" key="1">
    <source>
        <dbReference type="ARBA" id="ARBA00001336"/>
    </source>
</evidence>
<dbReference type="PANTHER" id="PTHR23422:SF11">
    <property type="entry name" value="DIPEPTIDYL PEPTIDASE 3"/>
    <property type="match status" value="1"/>
</dbReference>
<keyword evidence="12 15" id="KW-0482">Metalloprotease</keyword>
<comment type="similarity">
    <text evidence="3 15">Belongs to the peptidase M49 family.</text>
</comment>
<dbReference type="InterPro" id="IPR005317">
    <property type="entry name" value="Dipeptidyl-peptase3"/>
</dbReference>
<keyword evidence="19" id="KW-1185">Reference proteome</keyword>
<keyword evidence="10 15" id="KW-0378">Hydrolase</keyword>
<dbReference type="GeneID" id="54779092"/>
<dbReference type="PIRSF" id="PIRSF007828">
    <property type="entry name" value="Dipeptidyl-peptidase_III"/>
    <property type="match status" value="1"/>
</dbReference>
<dbReference type="GO" id="GO:0006508">
    <property type="term" value="P:proteolysis"/>
    <property type="evidence" value="ECO:0007669"/>
    <property type="project" value="UniProtKB-KW"/>
</dbReference>
<dbReference type="PANTHER" id="PTHR23422">
    <property type="entry name" value="DIPEPTIDYL PEPTIDASE III-RELATED"/>
    <property type="match status" value="1"/>
</dbReference>
<keyword evidence="11 15" id="KW-0862">Zinc</keyword>
<keyword evidence="8 15" id="KW-0645">Protease</keyword>
<evidence type="ECO:0000313" key="19">
    <source>
        <dbReference type="Proteomes" id="UP000449547"/>
    </source>
</evidence>
<gene>
    <name evidence="18" type="ORF">DIURU_000439</name>
</gene>
<dbReference type="EMBL" id="SWFT01000019">
    <property type="protein sequence ID" value="KAA8907752.1"/>
    <property type="molecule type" value="Genomic_DNA"/>
</dbReference>
<dbReference type="GO" id="GO:0008239">
    <property type="term" value="F:dipeptidyl-peptidase activity"/>
    <property type="evidence" value="ECO:0007669"/>
    <property type="project" value="UniProtKB-UniRule"/>
</dbReference>